<proteinExistence type="predicted"/>
<feature type="region of interest" description="Disordered" evidence="1">
    <location>
        <begin position="1"/>
        <end position="27"/>
    </location>
</feature>
<reference evidence="3" key="1">
    <citation type="journal article" date="2015" name="Genome Announc.">
        <title>Draft whole-genome sequence of the biocontrol agent Trichoderma harzianum T6776.</title>
        <authorList>
            <person name="Baroncelli R."/>
            <person name="Piaggeschi G."/>
            <person name="Fiorini L."/>
            <person name="Bertolini E."/>
            <person name="Zapparata A."/>
            <person name="Pe M.E."/>
            <person name="Sarrocco S."/>
            <person name="Vannacci G."/>
        </authorList>
    </citation>
    <scope>NUCLEOTIDE SEQUENCE [LARGE SCALE GENOMIC DNA]</scope>
    <source>
        <strain evidence="3">T6776</strain>
    </source>
</reference>
<dbReference type="Proteomes" id="UP000034112">
    <property type="component" value="Unassembled WGS sequence"/>
</dbReference>
<dbReference type="AlphaFoldDB" id="A0A0G0ANR3"/>
<name>A0A0G0ANR3_TRIHA</name>
<feature type="compositionally biased region" description="Basic and acidic residues" evidence="1">
    <location>
        <begin position="1"/>
        <end position="17"/>
    </location>
</feature>
<comment type="caution">
    <text evidence="2">The sequence shown here is derived from an EMBL/GenBank/DDBJ whole genome shotgun (WGS) entry which is preliminary data.</text>
</comment>
<dbReference type="OrthoDB" id="4898844at2759"/>
<feature type="region of interest" description="Disordered" evidence="1">
    <location>
        <begin position="137"/>
        <end position="157"/>
    </location>
</feature>
<evidence type="ECO:0000313" key="3">
    <source>
        <dbReference type="Proteomes" id="UP000034112"/>
    </source>
</evidence>
<gene>
    <name evidence="2" type="ORF">THAR02_01742</name>
</gene>
<dbReference type="EMBL" id="JOKZ01000032">
    <property type="protein sequence ID" value="KKP06139.1"/>
    <property type="molecule type" value="Genomic_DNA"/>
</dbReference>
<feature type="compositionally biased region" description="Polar residues" evidence="1">
    <location>
        <begin position="147"/>
        <end position="157"/>
    </location>
</feature>
<evidence type="ECO:0000256" key="1">
    <source>
        <dbReference type="SAM" id="MobiDB-lite"/>
    </source>
</evidence>
<accession>A0A0G0ANR3</accession>
<evidence type="ECO:0000313" key="2">
    <source>
        <dbReference type="EMBL" id="KKP06139.1"/>
    </source>
</evidence>
<organism evidence="2 3">
    <name type="scientific">Trichoderma harzianum</name>
    <name type="common">Hypocrea lixii</name>
    <dbReference type="NCBI Taxonomy" id="5544"/>
    <lineage>
        <taxon>Eukaryota</taxon>
        <taxon>Fungi</taxon>
        <taxon>Dikarya</taxon>
        <taxon>Ascomycota</taxon>
        <taxon>Pezizomycotina</taxon>
        <taxon>Sordariomycetes</taxon>
        <taxon>Hypocreomycetidae</taxon>
        <taxon>Hypocreales</taxon>
        <taxon>Hypocreaceae</taxon>
        <taxon>Trichoderma</taxon>
    </lineage>
</organism>
<sequence length="157" mass="18119">MSTASDRVELAEPERVYDAQPKSHQAMGKSLQFPMIMMRNSREDKDIVNLAQTDAQQPHPETTDDVNMRGGDDGDCSLLGRLHYLDSRPITALVFLKLVFYLPHTRLLSARLKMCRHKRVDTQSRLHIPHFIRLGHLRQGTHRESNRQQNDQHVGNE</sequence>
<protein>
    <submittedName>
        <fullName evidence="2">Uncharacterized protein</fullName>
    </submittedName>
</protein>